<dbReference type="Proteomes" id="UP000615446">
    <property type="component" value="Unassembled WGS sequence"/>
</dbReference>
<evidence type="ECO:0000313" key="1">
    <source>
        <dbReference type="EMBL" id="GES96835.1"/>
    </source>
</evidence>
<comment type="caution">
    <text evidence="1">The sequence shown here is derived from an EMBL/GenBank/DDBJ whole genome shotgun (WGS) entry which is preliminary data.</text>
</comment>
<gene>
    <name evidence="1" type="ORF">RCL2_002344800</name>
</gene>
<name>A0A8H3M2K1_9GLOM</name>
<dbReference type="EMBL" id="BLAL01000252">
    <property type="protein sequence ID" value="GES96835.1"/>
    <property type="molecule type" value="Genomic_DNA"/>
</dbReference>
<organism evidence="1 2">
    <name type="scientific">Rhizophagus clarus</name>
    <dbReference type="NCBI Taxonomy" id="94130"/>
    <lineage>
        <taxon>Eukaryota</taxon>
        <taxon>Fungi</taxon>
        <taxon>Fungi incertae sedis</taxon>
        <taxon>Mucoromycota</taxon>
        <taxon>Glomeromycotina</taxon>
        <taxon>Glomeromycetes</taxon>
        <taxon>Glomerales</taxon>
        <taxon>Glomeraceae</taxon>
        <taxon>Rhizophagus</taxon>
    </lineage>
</organism>
<protein>
    <submittedName>
        <fullName evidence="1">Uncharacterized protein</fullName>
    </submittedName>
</protein>
<reference evidence="1" key="1">
    <citation type="submission" date="2019-10" db="EMBL/GenBank/DDBJ databases">
        <title>Conservation and host-specific expression of non-tandemly repeated heterogenous ribosome RNA gene in arbuscular mycorrhizal fungi.</title>
        <authorList>
            <person name="Maeda T."/>
            <person name="Kobayashi Y."/>
            <person name="Nakagawa T."/>
            <person name="Ezawa T."/>
            <person name="Yamaguchi K."/>
            <person name="Bino T."/>
            <person name="Nishimoto Y."/>
            <person name="Shigenobu S."/>
            <person name="Kawaguchi M."/>
        </authorList>
    </citation>
    <scope>NUCLEOTIDE SEQUENCE</scope>
    <source>
        <strain evidence="1">HR1</strain>
    </source>
</reference>
<accession>A0A8H3M2K1</accession>
<evidence type="ECO:0000313" key="2">
    <source>
        <dbReference type="Proteomes" id="UP000615446"/>
    </source>
</evidence>
<proteinExistence type="predicted"/>
<sequence>MNINIKEELEGVELKLLSKISKYFPFQLADKHIHIIVQYPVEIKEVYCTVTYRTEDEHIIINYESRKECIHLGFNMYNLVSRIQSGPPNYHEHMFDKMKTLFSLKADDYNELPTFVRGVKEMPEEI</sequence>
<dbReference type="AlphaFoldDB" id="A0A8H3M2K1"/>